<evidence type="ECO:0000259" key="4">
    <source>
        <dbReference type="PROSITE" id="PS50987"/>
    </source>
</evidence>
<dbReference type="EMBL" id="CP049056">
    <property type="protein sequence ID" value="QIE54119.1"/>
    <property type="molecule type" value="Genomic_DNA"/>
</dbReference>
<dbReference type="SMART" id="SM00418">
    <property type="entry name" value="HTH_ARSR"/>
    <property type="match status" value="1"/>
</dbReference>
<dbReference type="InterPro" id="IPR011991">
    <property type="entry name" value="ArsR-like_HTH"/>
</dbReference>
<dbReference type="NCBIfam" id="NF033788">
    <property type="entry name" value="HTH_metalloreg"/>
    <property type="match status" value="1"/>
</dbReference>
<gene>
    <name evidence="5" type="ORF">G5B40_00855</name>
</gene>
<evidence type="ECO:0000313" key="5">
    <source>
        <dbReference type="EMBL" id="QIE54119.1"/>
    </source>
</evidence>
<reference evidence="5 6" key="1">
    <citation type="submission" date="2020-02" db="EMBL/GenBank/DDBJ databases">
        <title>complete genome sequence of Rhodobacteraceae bacterium.</title>
        <authorList>
            <person name="Park J."/>
            <person name="Kim Y.-S."/>
            <person name="Kim K.-H."/>
        </authorList>
    </citation>
    <scope>NUCLEOTIDE SEQUENCE [LARGE SCALE GENOMIC DNA]</scope>
    <source>
        <strain evidence="5 6">RR4-56</strain>
    </source>
</reference>
<dbReference type="PANTHER" id="PTHR43132:SF2">
    <property type="entry name" value="ARSENICAL RESISTANCE OPERON REPRESSOR ARSR-RELATED"/>
    <property type="match status" value="1"/>
</dbReference>
<dbReference type="AlphaFoldDB" id="A0A7L5BX01"/>
<dbReference type="SUPFAM" id="SSF46785">
    <property type="entry name" value="Winged helix' DNA-binding domain"/>
    <property type="match status" value="1"/>
</dbReference>
<keyword evidence="3" id="KW-0804">Transcription</keyword>
<organism evidence="5 6">
    <name type="scientific">Pikeienuella piscinae</name>
    <dbReference type="NCBI Taxonomy" id="2748098"/>
    <lineage>
        <taxon>Bacteria</taxon>
        <taxon>Pseudomonadati</taxon>
        <taxon>Pseudomonadota</taxon>
        <taxon>Alphaproteobacteria</taxon>
        <taxon>Rhodobacterales</taxon>
        <taxon>Paracoccaceae</taxon>
        <taxon>Pikeienuella</taxon>
    </lineage>
</organism>
<dbReference type="Proteomes" id="UP000503336">
    <property type="component" value="Chromosome"/>
</dbReference>
<keyword evidence="2" id="KW-0238">DNA-binding</keyword>
<evidence type="ECO:0000256" key="3">
    <source>
        <dbReference type="ARBA" id="ARBA00023163"/>
    </source>
</evidence>
<evidence type="ECO:0000256" key="2">
    <source>
        <dbReference type="ARBA" id="ARBA00023125"/>
    </source>
</evidence>
<dbReference type="GO" id="GO:0003700">
    <property type="term" value="F:DNA-binding transcription factor activity"/>
    <property type="evidence" value="ECO:0007669"/>
    <property type="project" value="InterPro"/>
</dbReference>
<proteinExistence type="predicted"/>
<evidence type="ECO:0000313" key="6">
    <source>
        <dbReference type="Proteomes" id="UP000503336"/>
    </source>
</evidence>
<dbReference type="KEGG" id="hdh:G5B40_00855"/>
<accession>A0A7L5BX01</accession>
<dbReference type="CDD" id="cd00090">
    <property type="entry name" value="HTH_ARSR"/>
    <property type="match status" value="1"/>
</dbReference>
<dbReference type="PRINTS" id="PR00778">
    <property type="entry name" value="HTHARSR"/>
</dbReference>
<dbReference type="RefSeq" id="WP_165093852.1">
    <property type="nucleotide sequence ID" value="NZ_CP049056.1"/>
</dbReference>
<protein>
    <submittedName>
        <fullName evidence="5">Helix-turn-helix transcriptional regulator</fullName>
    </submittedName>
</protein>
<keyword evidence="1" id="KW-0805">Transcription regulation</keyword>
<sequence>MREEEAASLFQALSNADRLKVIRALVIAGPDGLNAGDIAAKVGASPSRASFHLAALSEARIVQRERRSRSLRYTVDFSRIGELLTFLMDDCCNGSPRLKSCCP</sequence>
<keyword evidence="6" id="KW-1185">Reference proteome</keyword>
<dbReference type="InterPro" id="IPR001845">
    <property type="entry name" value="HTH_ArsR_DNA-bd_dom"/>
</dbReference>
<dbReference type="PROSITE" id="PS50987">
    <property type="entry name" value="HTH_ARSR_2"/>
    <property type="match status" value="1"/>
</dbReference>
<dbReference type="InterPro" id="IPR036388">
    <property type="entry name" value="WH-like_DNA-bd_sf"/>
</dbReference>
<dbReference type="InterPro" id="IPR051011">
    <property type="entry name" value="Metal_resp_trans_reg"/>
</dbReference>
<dbReference type="GO" id="GO:0003677">
    <property type="term" value="F:DNA binding"/>
    <property type="evidence" value="ECO:0007669"/>
    <property type="project" value="UniProtKB-KW"/>
</dbReference>
<dbReference type="PANTHER" id="PTHR43132">
    <property type="entry name" value="ARSENICAL RESISTANCE OPERON REPRESSOR ARSR-RELATED"/>
    <property type="match status" value="1"/>
</dbReference>
<feature type="domain" description="HTH arsR-type" evidence="4">
    <location>
        <begin position="1"/>
        <end position="95"/>
    </location>
</feature>
<name>A0A7L5BX01_9RHOB</name>
<dbReference type="Pfam" id="PF12840">
    <property type="entry name" value="HTH_20"/>
    <property type="match status" value="1"/>
</dbReference>
<evidence type="ECO:0000256" key="1">
    <source>
        <dbReference type="ARBA" id="ARBA00023015"/>
    </source>
</evidence>
<dbReference type="InterPro" id="IPR036390">
    <property type="entry name" value="WH_DNA-bd_sf"/>
</dbReference>
<dbReference type="Gene3D" id="1.10.10.10">
    <property type="entry name" value="Winged helix-like DNA-binding domain superfamily/Winged helix DNA-binding domain"/>
    <property type="match status" value="1"/>
</dbReference>